<dbReference type="EMBL" id="NILC01000021">
    <property type="protein sequence ID" value="TWL28559.1"/>
    <property type="molecule type" value="Genomic_DNA"/>
</dbReference>
<dbReference type="InterPro" id="IPR043744">
    <property type="entry name" value="DUF5689"/>
</dbReference>
<protein>
    <submittedName>
        <fullName evidence="10">5'-nucleotidase C-terminal domain-containing protein</fullName>
    </submittedName>
    <submittedName>
        <fullName evidence="11">Endonuclease YhcR</fullName>
    </submittedName>
</protein>
<dbReference type="Pfam" id="PF00565">
    <property type="entry name" value="SNase"/>
    <property type="match status" value="1"/>
</dbReference>
<evidence type="ECO:0000256" key="4">
    <source>
        <dbReference type="ARBA" id="ARBA00022729"/>
    </source>
</evidence>
<reference evidence="11 12" key="1">
    <citation type="submission" date="2019-06" db="EMBL/GenBank/DDBJ databases">
        <title>Genome sequence analysis of &gt;100 Bacillus licheniformis strains suggests intrinsic resistance to this species.</title>
        <authorList>
            <person name="Wels M."/>
            <person name="Siezen R.J."/>
            <person name="Johansen E."/>
            <person name="Stuer-Lauridsen B."/>
            <person name="Bjerre K."/>
            <person name="Nielsen B.K.K."/>
        </authorList>
    </citation>
    <scope>NUCLEOTIDE SEQUENCE [LARGE SCALE GENOMIC DNA]</scope>
    <source>
        <strain evidence="11 12">BAC-16736</strain>
    </source>
</reference>
<gene>
    <name evidence="11" type="ORF">CHCC16736_3161</name>
    <name evidence="10" type="ORF">I6G80_22035</name>
</gene>
<dbReference type="InterPro" id="IPR004843">
    <property type="entry name" value="Calcineurin-like_PHP"/>
</dbReference>
<feature type="transmembrane region" description="Helical" evidence="7">
    <location>
        <begin position="1176"/>
        <end position="1198"/>
    </location>
</feature>
<dbReference type="SUPFAM" id="SSF55816">
    <property type="entry name" value="5'-nucleotidase (syn. UDP-sugar hydrolase), C-terminal domain"/>
    <property type="match status" value="1"/>
</dbReference>
<dbReference type="CDD" id="cd04486">
    <property type="entry name" value="YhcR_OBF_like"/>
    <property type="match status" value="2"/>
</dbReference>
<dbReference type="InterPro" id="IPR036907">
    <property type="entry name" value="5'-Nucleotdase_C_sf"/>
</dbReference>
<keyword evidence="4 8" id="KW-0732">Signal</keyword>
<evidence type="ECO:0000313" key="13">
    <source>
        <dbReference type="Proteomes" id="UP000595038"/>
    </source>
</evidence>
<dbReference type="GO" id="GO:0000166">
    <property type="term" value="F:nucleotide binding"/>
    <property type="evidence" value="ECO:0007669"/>
    <property type="project" value="InterPro"/>
</dbReference>
<keyword evidence="5" id="KW-0572">Peptidoglycan-anchor</keyword>
<evidence type="ECO:0000313" key="10">
    <source>
        <dbReference type="EMBL" id="QPR72454.1"/>
    </source>
</evidence>
<keyword evidence="11" id="KW-0378">Hydrolase</keyword>
<keyword evidence="11" id="KW-0540">Nuclease</keyword>
<keyword evidence="7" id="KW-1133">Transmembrane helix</keyword>
<dbReference type="Gene3D" id="3.60.21.10">
    <property type="match status" value="1"/>
</dbReference>
<proteinExistence type="predicted"/>
<dbReference type="SUPFAM" id="SSF56300">
    <property type="entry name" value="Metallo-dependent phosphatases"/>
    <property type="match status" value="1"/>
</dbReference>
<dbReference type="RefSeq" id="WP_003180061.1">
    <property type="nucleotide sequence ID" value="NZ_CAMFKN010000005.1"/>
</dbReference>
<feature type="compositionally biased region" description="Basic and acidic residues" evidence="6">
    <location>
        <begin position="1064"/>
        <end position="1075"/>
    </location>
</feature>
<feature type="region of interest" description="Disordered" evidence="6">
    <location>
        <begin position="1064"/>
        <end position="1159"/>
    </location>
</feature>
<dbReference type="Pfam" id="PF00149">
    <property type="entry name" value="Metallophos"/>
    <property type="match status" value="1"/>
</dbReference>
<dbReference type="PROSITE" id="PS00786">
    <property type="entry name" value="5_NUCLEOTIDASE_2"/>
    <property type="match status" value="1"/>
</dbReference>
<keyword evidence="3" id="KW-0964">Secreted</keyword>
<feature type="domain" description="TNase-like" evidence="9">
    <location>
        <begin position="358"/>
        <end position="499"/>
    </location>
</feature>
<dbReference type="PRINTS" id="PR01607">
    <property type="entry name" value="APYRASEFAMLY"/>
</dbReference>
<evidence type="ECO:0000256" key="1">
    <source>
        <dbReference type="ARBA" id="ARBA00004168"/>
    </source>
</evidence>
<evidence type="ECO:0000256" key="8">
    <source>
        <dbReference type="SAM" id="SignalP"/>
    </source>
</evidence>
<dbReference type="Pfam" id="PF02872">
    <property type="entry name" value="5_nucleotid_C"/>
    <property type="match status" value="1"/>
</dbReference>
<dbReference type="InterPro" id="IPR029052">
    <property type="entry name" value="Metallo-depent_PP-like"/>
</dbReference>
<dbReference type="Gene3D" id="3.90.780.10">
    <property type="entry name" value="5'-Nucleotidase, C-terminal domain"/>
    <property type="match status" value="1"/>
</dbReference>
<dbReference type="PANTHER" id="PTHR11575:SF24">
    <property type="entry name" value="5'-NUCLEOTIDASE"/>
    <property type="match status" value="1"/>
</dbReference>
<keyword evidence="2" id="KW-0134">Cell wall</keyword>
<keyword evidence="7" id="KW-0812">Transmembrane</keyword>
<dbReference type="SMART" id="SM00318">
    <property type="entry name" value="SNc"/>
    <property type="match status" value="1"/>
</dbReference>
<dbReference type="Proteomes" id="UP000595038">
    <property type="component" value="Chromosome"/>
</dbReference>
<evidence type="ECO:0000256" key="5">
    <source>
        <dbReference type="ARBA" id="ARBA00023088"/>
    </source>
</evidence>
<dbReference type="InterPro" id="IPR016071">
    <property type="entry name" value="Staphylococal_nuclease_OB-fold"/>
</dbReference>
<dbReference type="EMBL" id="CP065647">
    <property type="protein sequence ID" value="QPR72454.1"/>
    <property type="molecule type" value="Genomic_DNA"/>
</dbReference>
<evidence type="ECO:0000256" key="2">
    <source>
        <dbReference type="ARBA" id="ARBA00022512"/>
    </source>
</evidence>
<sequence>MVNVVKSRFMAGLTITFMMIASFLTPFADVTHASETISVEEAIKHNEGHAAVEGYVVGHTISSGHYRFSGNFANDYNVAIADKKEETSPENILPVQIPAPFRDQFGLKTNPHLIGKKLIIEGERTTYFNSPGLKSVQSITFSGDDAPSAQPETKTIAEARKLLNETVKIKGIVTADQAAVGGGKLSTFIQDDTAGINIYSAAQGDFPELKEGMSVSVTGKITTYKGLTEIVPAPSGIEVTGEGAALPDPVPLTIKDVLDQGTAAEYEGRLVRMKGFIETKPDAPAGGGYNITMIDENYHPLTLRVMEQTNAAASIEQGQWYEITGILSRYDSVQLLPRKQEDLRKLDGAAHPPPAAEGEYESVVERVVDGDTIHLKEPVLGSTKVRYVNIDTAETYHKPKNELDENQLQHGNKAKEYLQSILAPGDKVTVKVGKEAKDSYGRLLAQVITEDGVNTNLQLVQKGMAVTYFIWPVGSDEDYQLFQNAVKKAKGDKIGIWNPADPLLEMPFEFRAREQGKGLTRHVGDSAENTYVAPEKWREIPVERRIFFASAEEAEAAGYSKKEQSGNIPLRLLSMNDLHGKIDQQYQLDLNGDGRTDGTFGRMDYAASLIKEKKAEQENTLIVHAGDMIGGSSPVSSLLQDEPTVEVMEEIGFDVGTVGNHEFDEGTEELLRMLNGGEHPEGKGTKGYDGQDFPLVCANCKLKASGDSFLPPYEIIEVEGVPVAFIGVVTQAAANMVMPEGIRSIEFTDEAKAVNQAAKELRAKGIRAIAVLAHMTASQDGGVVTGESAELAKKADPEIDVIFAGHNHEVVNGQVNDILIVQAYEYGKAIGVVDLEIDRETKDIVHKKAEIEYVNQENLKPDPAVGQILDKYEWMVAPIISEKVGEAAHDMAGGYSNDGDTPLGNLIADGMRQAMNSDFALMNGGGIRQDLKKGTITWGDLFNIQPFGNVLVRLEIKGRDLYDIIDAQISPSYGPDYSISGFAYTWDPKTNKTAAIFLEDGTPIDLDQTYTLTVNNFMASASGSKYLPISRLGKNPVTGPEDIEATVKFVKSFKEPIAYTAEGRIKKLAEDDSRPGEQPGRGADPDDKEKPGSGGADPNDEEKPSGDKGDGGKPGNDTGESPVHDGTGNASRSGAIPVAGMTTGEGSDAPAEKMDGLSNDAFLPDEREERKLPDTAAAYGGFLLYGFLTFMFGAILYMRKRGIARL</sequence>
<dbReference type="InterPro" id="IPR045939">
    <property type="entry name" value="YhcR_N"/>
</dbReference>
<evidence type="ECO:0000256" key="7">
    <source>
        <dbReference type="SAM" id="Phobius"/>
    </source>
</evidence>
<dbReference type="Proteomes" id="UP000435910">
    <property type="component" value="Unassembled WGS sequence"/>
</dbReference>
<dbReference type="InterPro" id="IPR008334">
    <property type="entry name" value="5'-Nucleotdase_C"/>
</dbReference>
<feature type="chain" id="PRO_5039607798" evidence="8">
    <location>
        <begin position="29"/>
        <end position="1206"/>
    </location>
</feature>
<keyword evidence="11" id="KW-0255">Endonuclease</keyword>
<feature type="signal peptide" evidence="8">
    <location>
        <begin position="1"/>
        <end position="28"/>
    </location>
</feature>
<keyword evidence="7" id="KW-0472">Membrane</keyword>
<dbReference type="AlphaFoldDB" id="A0A8B5YCX1"/>
<dbReference type="InterPro" id="IPR006179">
    <property type="entry name" value="5_nucleotidase/apyrase"/>
</dbReference>
<comment type="subcellular location">
    <subcellularLocation>
        <location evidence="1">Secreted</location>
        <location evidence="1">Cell wall</location>
        <topology evidence="1">Peptidoglycan-anchor</topology>
    </subcellularLocation>
</comment>
<dbReference type="Pfam" id="PF18942">
    <property type="entry name" value="DUF5689"/>
    <property type="match status" value="1"/>
</dbReference>
<evidence type="ECO:0000256" key="3">
    <source>
        <dbReference type="ARBA" id="ARBA00022525"/>
    </source>
</evidence>
<organism evidence="11 12">
    <name type="scientific">Bacillus licheniformis</name>
    <dbReference type="NCBI Taxonomy" id="1402"/>
    <lineage>
        <taxon>Bacteria</taxon>
        <taxon>Bacillati</taxon>
        <taxon>Bacillota</taxon>
        <taxon>Bacilli</taxon>
        <taxon>Bacillales</taxon>
        <taxon>Bacillaceae</taxon>
        <taxon>Bacillus</taxon>
    </lineage>
</organism>
<evidence type="ECO:0000313" key="11">
    <source>
        <dbReference type="EMBL" id="TWL28559.1"/>
    </source>
</evidence>
<dbReference type="GO" id="GO:0008768">
    <property type="term" value="F:UDP-sugar diphosphatase activity"/>
    <property type="evidence" value="ECO:0007669"/>
    <property type="project" value="TreeGrafter"/>
</dbReference>
<dbReference type="InterPro" id="IPR006146">
    <property type="entry name" value="5'-Nucleotdase_CS"/>
</dbReference>
<accession>A0A8B5YCX1</accession>
<dbReference type="GO" id="GO:0046872">
    <property type="term" value="F:metal ion binding"/>
    <property type="evidence" value="ECO:0007669"/>
    <property type="project" value="InterPro"/>
</dbReference>
<dbReference type="GO" id="GO:0008253">
    <property type="term" value="F:5'-nucleotidase activity"/>
    <property type="evidence" value="ECO:0007669"/>
    <property type="project" value="TreeGrafter"/>
</dbReference>
<dbReference type="Pfam" id="PF19886">
    <property type="entry name" value="DUF6359"/>
    <property type="match status" value="1"/>
</dbReference>
<dbReference type="PROSITE" id="PS50830">
    <property type="entry name" value="TNASE_3"/>
    <property type="match status" value="1"/>
</dbReference>
<dbReference type="InterPro" id="IPR035437">
    <property type="entry name" value="SNase_OB-fold_sf"/>
</dbReference>
<name>A0A8B5YCX1_BACLI</name>
<dbReference type="GO" id="GO:0009166">
    <property type="term" value="P:nucleotide catabolic process"/>
    <property type="evidence" value="ECO:0007669"/>
    <property type="project" value="InterPro"/>
</dbReference>
<evidence type="ECO:0000313" key="12">
    <source>
        <dbReference type="Proteomes" id="UP000435910"/>
    </source>
</evidence>
<reference evidence="10 13" key="2">
    <citation type="submission" date="2020-12" db="EMBL/GenBank/DDBJ databases">
        <title>FDA dAtabase for Regulatory Grade micrObial Sequences (FDA-ARGOS): Supporting development and validation of Infectious Disease Dx tests.</title>
        <authorList>
            <person name="Nelson B."/>
            <person name="Plummer A."/>
            <person name="Tallon L."/>
            <person name="Sadzewicz L."/>
            <person name="Zhao X."/>
            <person name="Boylan J."/>
            <person name="Ott S."/>
            <person name="Bowen H."/>
            <person name="Vavikolanu K."/>
            <person name="Mehta A."/>
            <person name="Aluvathingal J."/>
            <person name="Nadendla S."/>
            <person name="Myers T."/>
            <person name="Yan Y."/>
            <person name="Sichtig H."/>
        </authorList>
    </citation>
    <scope>NUCLEOTIDE SEQUENCE [LARGE SCALE GENOMIC DNA]</scope>
    <source>
        <strain evidence="10 13">FDAARGOS_923</strain>
    </source>
</reference>
<evidence type="ECO:0000259" key="9">
    <source>
        <dbReference type="PROSITE" id="PS50830"/>
    </source>
</evidence>
<dbReference type="GO" id="GO:0004519">
    <property type="term" value="F:endonuclease activity"/>
    <property type="evidence" value="ECO:0007669"/>
    <property type="project" value="UniProtKB-KW"/>
</dbReference>
<dbReference type="PANTHER" id="PTHR11575">
    <property type="entry name" value="5'-NUCLEOTIDASE-RELATED"/>
    <property type="match status" value="1"/>
</dbReference>
<evidence type="ECO:0000256" key="6">
    <source>
        <dbReference type="SAM" id="MobiDB-lite"/>
    </source>
</evidence>
<dbReference type="SUPFAM" id="SSF50199">
    <property type="entry name" value="Staphylococcal nuclease"/>
    <property type="match status" value="1"/>
</dbReference>
<dbReference type="GO" id="GO:0030288">
    <property type="term" value="C:outer membrane-bounded periplasmic space"/>
    <property type="evidence" value="ECO:0007669"/>
    <property type="project" value="TreeGrafter"/>
</dbReference>
<dbReference type="FunFam" id="3.60.21.10:FF:000052">
    <property type="entry name" value="Endonuclease YhcR"/>
    <property type="match status" value="1"/>
</dbReference>
<feature type="compositionally biased region" description="Basic and acidic residues" evidence="6">
    <location>
        <begin position="1101"/>
        <end position="1111"/>
    </location>
</feature>
<dbReference type="Gene3D" id="2.40.50.90">
    <property type="match status" value="1"/>
</dbReference>